<name>A0AAV7F696_ARIFI</name>
<dbReference type="EMBL" id="JAINDJ010000002">
    <property type="protein sequence ID" value="KAG9456710.1"/>
    <property type="molecule type" value="Genomic_DNA"/>
</dbReference>
<reference evidence="2 3" key="1">
    <citation type="submission" date="2021-07" db="EMBL/GenBank/DDBJ databases">
        <title>The Aristolochia fimbriata genome: insights into angiosperm evolution, floral development and chemical biosynthesis.</title>
        <authorList>
            <person name="Jiao Y."/>
        </authorList>
    </citation>
    <scope>NUCLEOTIDE SEQUENCE [LARGE SCALE GENOMIC DNA]</scope>
    <source>
        <strain evidence="2">IBCAS-2021</strain>
        <tissue evidence="2">Leaf</tissue>
    </source>
</reference>
<evidence type="ECO:0000313" key="3">
    <source>
        <dbReference type="Proteomes" id="UP000825729"/>
    </source>
</evidence>
<dbReference type="AlphaFoldDB" id="A0AAV7F696"/>
<evidence type="ECO:0000256" key="1">
    <source>
        <dbReference type="SAM" id="MobiDB-lite"/>
    </source>
</evidence>
<feature type="region of interest" description="Disordered" evidence="1">
    <location>
        <begin position="1"/>
        <end position="58"/>
    </location>
</feature>
<dbReference type="Proteomes" id="UP000825729">
    <property type="component" value="Unassembled WGS sequence"/>
</dbReference>
<evidence type="ECO:0000313" key="2">
    <source>
        <dbReference type="EMBL" id="KAG9456710.1"/>
    </source>
</evidence>
<organism evidence="2 3">
    <name type="scientific">Aristolochia fimbriata</name>
    <name type="common">White veined hardy Dutchman's pipe vine</name>
    <dbReference type="NCBI Taxonomy" id="158543"/>
    <lineage>
        <taxon>Eukaryota</taxon>
        <taxon>Viridiplantae</taxon>
        <taxon>Streptophyta</taxon>
        <taxon>Embryophyta</taxon>
        <taxon>Tracheophyta</taxon>
        <taxon>Spermatophyta</taxon>
        <taxon>Magnoliopsida</taxon>
        <taxon>Magnoliidae</taxon>
        <taxon>Piperales</taxon>
        <taxon>Aristolochiaceae</taxon>
        <taxon>Aristolochia</taxon>
    </lineage>
</organism>
<accession>A0AAV7F696</accession>
<gene>
    <name evidence="2" type="ORF">H6P81_001218</name>
</gene>
<comment type="caution">
    <text evidence="2">The sequence shown here is derived from an EMBL/GenBank/DDBJ whole genome shotgun (WGS) entry which is preliminary data.</text>
</comment>
<proteinExistence type="predicted"/>
<keyword evidence="3" id="KW-1185">Reference proteome</keyword>
<sequence length="84" mass="8908">MLLEGDGVKLPVHNGWEDGNGRPRRSTSPRPWCGDSAGDGKAMRSQTNGDSLGSVPGTSFGLHRISQAVVRLFLKLRVSDSGSS</sequence>
<protein>
    <submittedName>
        <fullName evidence="2">Uncharacterized protein</fullName>
    </submittedName>
</protein>